<proteinExistence type="predicted"/>
<dbReference type="EMBL" id="CDMY01000227">
    <property type="protein sequence ID" value="CEL95418.1"/>
    <property type="molecule type" value="Genomic_DNA"/>
</dbReference>
<feature type="region of interest" description="Disordered" evidence="2">
    <location>
        <begin position="357"/>
        <end position="414"/>
    </location>
</feature>
<feature type="compositionally biased region" description="Basic and acidic residues" evidence="2">
    <location>
        <begin position="244"/>
        <end position="317"/>
    </location>
</feature>
<evidence type="ECO:0000313" key="4">
    <source>
        <dbReference type="Proteomes" id="UP000041254"/>
    </source>
</evidence>
<feature type="region of interest" description="Disordered" evidence="2">
    <location>
        <begin position="113"/>
        <end position="189"/>
    </location>
</feature>
<feature type="coiled-coil region" evidence="1">
    <location>
        <begin position="47"/>
        <end position="74"/>
    </location>
</feature>
<feature type="compositionally biased region" description="Basic and acidic residues" evidence="2">
    <location>
        <begin position="214"/>
        <end position="226"/>
    </location>
</feature>
<feature type="compositionally biased region" description="Basic and acidic residues" evidence="2">
    <location>
        <begin position="115"/>
        <end position="126"/>
    </location>
</feature>
<evidence type="ECO:0000256" key="2">
    <source>
        <dbReference type="SAM" id="MobiDB-lite"/>
    </source>
</evidence>
<name>A0A0G4EHG1_VITBC</name>
<feature type="compositionally biased region" description="Basic and acidic residues" evidence="2">
    <location>
        <begin position="395"/>
        <end position="414"/>
    </location>
</feature>
<feature type="region of interest" description="Disordered" evidence="2">
    <location>
        <begin position="214"/>
        <end position="333"/>
    </location>
</feature>
<gene>
    <name evidence="3" type="ORF">Vbra_11848</name>
</gene>
<keyword evidence="1" id="KW-0175">Coiled coil</keyword>
<dbReference type="InParanoid" id="A0A0G4EHG1"/>
<reference evidence="3 4" key="1">
    <citation type="submission" date="2014-11" db="EMBL/GenBank/DDBJ databases">
        <authorList>
            <person name="Zhu J."/>
            <person name="Qi W."/>
            <person name="Song R."/>
        </authorList>
    </citation>
    <scope>NUCLEOTIDE SEQUENCE [LARGE SCALE GENOMIC DNA]</scope>
</reference>
<feature type="compositionally biased region" description="Pro residues" evidence="2">
    <location>
        <begin position="233"/>
        <end position="242"/>
    </location>
</feature>
<organism evidence="3 4">
    <name type="scientific">Vitrella brassicaformis (strain CCMP3155)</name>
    <dbReference type="NCBI Taxonomy" id="1169540"/>
    <lineage>
        <taxon>Eukaryota</taxon>
        <taxon>Sar</taxon>
        <taxon>Alveolata</taxon>
        <taxon>Colpodellida</taxon>
        <taxon>Vitrellaceae</taxon>
        <taxon>Vitrella</taxon>
    </lineage>
</organism>
<feature type="compositionally biased region" description="Basic and acidic residues" evidence="2">
    <location>
        <begin position="152"/>
        <end position="169"/>
    </location>
</feature>
<dbReference type="Proteomes" id="UP000041254">
    <property type="component" value="Unassembled WGS sequence"/>
</dbReference>
<accession>A0A0G4EHG1</accession>
<protein>
    <submittedName>
        <fullName evidence="3">Uncharacterized protein</fullName>
    </submittedName>
</protein>
<keyword evidence="4" id="KW-1185">Reference proteome</keyword>
<dbReference type="VEuPathDB" id="CryptoDB:Vbra_11848"/>
<evidence type="ECO:0000256" key="1">
    <source>
        <dbReference type="SAM" id="Coils"/>
    </source>
</evidence>
<dbReference type="AlphaFoldDB" id="A0A0G4EHG1"/>
<sequence>MATAEAPPALPIADLPAPEITDLRPLTAASAESGWICDGCDVRGGIKARTNRYKDMLDQQKRDLEERRMAAQQHKGPTQTSLDIGSEVARGGESDAHAFRRQFADTLRQQMEENEQLRREGAERARKTGTAPPSTEELQREADDLQAALKKQKSDYRSHLDKQREDLNKIRQQRKRPDASGTSLPIDERCLTGAQAKAAREAYAAALKRQMDELAEARRKTQDEAASHLQSEAPPPPAPPPDSRLQDAWKQSMERRDAMAKKQAEEREKDKEAVRRAAEEMEQDRQRGLQARREQQKAVRQALDKQMRDSQALRDQHSASCEHGNDHFNCTICERPFPKSTLKWTARDRVRELHDTLHRKHTTNAPRGQPTAEAGPPHTQSHDQADKGNISESQTLREEKPVSFRGEDHECDHEADLRALQDNAAANG</sequence>
<evidence type="ECO:0000313" key="3">
    <source>
        <dbReference type="EMBL" id="CEL95418.1"/>
    </source>
</evidence>